<feature type="domain" description="GGDEF" evidence="4">
    <location>
        <begin position="143"/>
        <end position="276"/>
    </location>
</feature>
<keyword evidence="3" id="KW-0812">Transmembrane</keyword>
<name>A0A840ACU4_9PROT</name>
<organism evidence="5 6">
    <name type="scientific">Roseococcus suduntuyensis</name>
    <dbReference type="NCBI Taxonomy" id="455361"/>
    <lineage>
        <taxon>Bacteria</taxon>
        <taxon>Pseudomonadati</taxon>
        <taxon>Pseudomonadota</taxon>
        <taxon>Alphaproteobacteria</taxon>
        <taxon>Acetobacterales</taxon>
        <taxon>Roseomonadaceae</taxon>
        <taxon>Roseococcus</taxon>
    </lineage>
</organism>
<dbReference type="PROSITE" id="PS50887">
    <property type="entry name" value="GGDEF"/>
    <property type="match status" value="1"/>
</dbReference>
<dbReference type="NCBIfam" id="TIGR00254">
    <property type="entry name" value="GGDEF"/>
    <property type="match status" value="1"/>
</dbReference>
<dbReference type="PANTHER" id="PTHR45138">
    <property type="entry name" value="REGULATORY COMPONENTS OF SENSORY TRANSDUCTION SYSTEM"/>
    <property type="match status" value="1"/>
</dbReference>
<dbReference type="GO" id="GO:1902201">
    <property type="term" value="P:negative regulation of bacterial-type flagellum-dependent cell motility"/>
    <property type="evidence" value="ECO:0007669"/>
    <property type="project" value="TreeGrafter"/>
</dbReference>
<dbReference type="GO" id="GO:0052621">
    <property type="term" value="F:diguanylate cyclase activity"/>
    <property type="evidence" value="ECO:0007669"/>
    <property type="project" value="UniProtKB-EC"/>
</dbReference>
<dbReference type="SUPFAM" id="SSF55073">
    <property type="entry name" value="Nucleotide cyclase"/>
    <property type="match status" value="1"/>
</dbReference>
<sequence length="276" mass="28945">MDSMTAWNWSFLLLRAATTIACVVAAVAVARHGRGRRGTGWGYRAGAILYLLLLAGLTMAEAYGQITTWAGLSTPLLGWFWLGTDLVIPLAVLLLLRILRERNALAGQLAAAARHDPLTGLPNRAGFAEEVAHALARAARERVPVSAAMLDLDRFKRVNDGWGHAAGDAVLRGAADAMRQAMRPGDILARMGGEEFALLLPGLDAQSALPVLDRVRAAVEQAVPHPGGADERVTLSAGVATLATPSNEALEAALRAADGALYAAKAAGRNRALPAA</sequence>
<comment type="caution">
    <text evidence="5">The sequence shown here is derived from an EMBL/GenBank/DDBJ whole genome shotgun (WGS) entry which is preliminary data.</text>
</comment>
<dbReference type="Pfam" id="PF00990">
    <property type="entry name" value="GGDEF"/>
    <property type="match status" value="1"/>
</dbReference>
<dbReference type="InterPro" id="IPR000160">
    <property type="entry name" value="GGDEF_dom"/>
</dbReference>
<protein>
    <recommendedName>
        <fullName evidence="1">diguanylate cyclase</fullName>
        <ecNumber evidence="1">2.7.7.65</ecNumber>
    </recommendedName>
</protein>
<dbReference type="Gene3D" id="3.30.70.270">
    <property type="match status" value="1"/>
</dbReference>
<dbReference type="EMBL" id="JACIDJ010000003">
    <property type="protein sequence ID" value="MBB3898907.1"/>
    <property type="molecule type" value="Genomic_DNA"/>
</dbReference>
<accession>A0A840ACU4</accession>
<keyword evidence="3" id="KW-1133">Transmembrane helix</keyword>
<dbReference type="AlphaFoldDB" id="A0A840ACU4"/>
<dbReference type="EC" id="2.7.7.65" evidence="1"/>
<keyword evidence="3" id="KW-0472">Membrane</keyword>
<comment type="catalytic activity">
    <reaction evidence="2">
        <text>2 GTP = 3',3'-c-di-GMP + 2 diphosphate</text>
        <dbReference type="Rhea" id="RHEA:24898"/>
        <dbReference type="ChEBI" id="CHEBI:33019"/>
        <dbReference type="ChEBI" id="CHEBI:37565"/>
        <dbReference type="ChEBI" id="CHEBI:58805"/>
        <dbReference type="EC" id="2.7.7.65"/>
    </reaction>
</comment>
<dbReference type="GO" id="GO:0005886">
    <property type="term" value="C:plasma membrane"/>
    <property type="evidence" value="ECO:0007669"/>
    <property type="project" value="TreeGrafter"/>
</dbReference>
<dbReference type="PANTHER" id="PTHR45138:SF9">
    <property type="entry name" value="DIGUANYLATE CYCLASE DGCM-RELATED"/>
    <property type="match status" value="1"/>
</dbReference>
<dbReference type="InterPro" id="IPR050469">
    <property type="entry name" value="Diguanylate_Cyclase"/>
</dbReference>
<dbReference type="FunFam" id="3.30.70.270:FF:000001">
    <property type="entry name" value="Diguanylate cyclase domain protein"/>
    <property type="match status" value="1"/>
</dbReference>
<feature type="transmembrane region" description="Helical" evidence="3">
    <location>
        <begin position="6"/>
        <end position="29"/>
    </location>
</feature>
<evidence type="ECO:0000259" key="4">
    <source>
        <dbReference type="PROSITE" id="PS50887"/>
    </source>
</evidence>
<dbReference type="InterPro" id="IPR029787">
    <property type="entry name" value="Nucleotide_cyclase"/>
</dbReference>
<feature type="transmembrane region" description="Helical" evidence="3">
    <location>
        <begin position="79"/>
        <end position="99"/>
    </location>
</feature>
<gene>
    <name evidence="5" type="ORF">GGQ83_002350</name>
</gene>
<evidence type="ECO:0000256" key="2">
    <source>
        <dbReference type="ARBA" id="ARBA00034247"/>
    </source>
</evidence>
<dbReference type="SMART" id="SM00267">
    <property type="entry name" value="GGDEF"/>
    <property type="match status" value="1"/>
</dbReference>
<feature type="transmembrane region" description="Helical" evidence="3">
    <location>
        <begin position="41"/>
        <end position="59"/>
    </location>
</feature>
<dbReference type="Proteomes" id="UP000553193">
    <property type="component" value="Unassembled WGS sequence"/>
</dbReference>
<evidence type="ECO:0000256" key="1">
    <source>
        <dbReference type="ARBA" id="ARBA00012528"/>
    </source>
</evidence>
<reference evidence="5 6" key="1">
    <citation type="submission" date="2020-08" db="EMBL/GenBank/DDBJ databases">
        <title>Genomic Encyclopedia of Type Strains, Phase IV (KMG-IV): sequencing the most valuable type-strain genomes for metagenomic binning, comparative biology and taxonomic classification.</title>
        <authorList>
            <person name="Goeker M."/>
        </authorList>
    </citation>
    <scope>NUCLEOTIDE SEQUENCE [LARGE SCALE GENOMIC DNA]</scope>
    <source>
        <strain evidence="5 6">DSM 19979</strain>
    </source>
</reference>
<evidence type="ECO:0000256" key="3">
    <source>
        <dbReference type="SAM" id="Phobius"/>
    </source>
</evidence>
<proteinExistence type="predicted"/>
<evidence type="ECO:0000313" key="6">
    <source>
        <dbReference type="Proteomes" id="UP000553193"/>
    </source>
</evidence>
<keyword evidence="6" id="KW-1185">Reference proteome</keyword>
<dbReference type="InterPro" id="IPR043128">
    <property type="entry name" value="Rev_trsase/Diguanyl_cyclase"/>
</dbReference>
<evidence type="ECO:0000313" key="5">
    <source>
        <dbReference type="EMBL" id="MBB3898907.1"/>
    </source>
</evidence>
<dbReference type="CDD" id="cd01949">
    <property type="entry name" value="GGDEF"/>
    <property type="match status" value="1"/>
</dbReference>
<dbReference type="RefSeq" id="WP_184384149.1">
    <property type="nucleotide sequence ID" value="NZ_JACIDJ010000003.1"/>
</dbReference>
<dbReference type="GO" id="GO:0043709">
    <property type="term" value="P:cell adhesion involved in single-species biofilm formation"/>
    <property type="evidence" value="ECO:0007669"/>
    <property type="project" value="TreeGrafter"/>
</dbReference>